<dbReference type="RefSeq" id="WP_036852875.1">
    <property type="nucleotide sequence ID" value="NZ_JQJD01000060.1"/>
</dbReference>
<evidence type="ECO:0000256" key="1">
    <source>
        <dbReference type="ARBA" id="ARBA00007476"/>
    </source>
</evidence>
<dbReference type="Pfam" id="PF13291">
    <property type="entry name" value="ACT_4"/>
    <property type="match status" value="1"/>
</dbReference>
<dbReference type="Gene3D" id="3.10.20.30">
    <property type="match status" value="1"/>
</dbReference>
<dbReference type="PANTHER" id="PTHR21262">
    <property type="entry name" value="GUANOSINE-3',5'-BIS DIPHOSPHATE 3'-PYROPHOSPHOHYDROLASE"/>
    <property type="match status" value="1"/>
</dbReference>
<evidence type="ECO:0000313" key="3">
    <source>
        <dbReference type="EMBL" id="KGN78565.1"/>
    </source>
</evidence>
<dbReference type="SMART" id="SM00954">
    <property type="entry name" value="RelA_SpoT"/>
    <property type="match status" value="1"/>
</dbReference>
<dbReference type="GO" id="GO:0015969">
    <property type="term" value="P:guanosine tetraphosphate metabolic process"/>
    <property type="evidence" value="ECO:0007669"/>
    <property type="project" value="InterPro"/>
</dbReference>
<dbReference type="InterPro" id="IPR002912">
    <property type="entry name" value="ACT_dom"/>
</dbReference>
<dbReference type="InterPro" id="IPR012675">
    <property type="entry name" value="Beta-grasp_dom_sf"/>
</dbReference>
<dbReference type="InterPro" id="IPR004095">
    <property type="entry name" value="TGS"/>
</dbReference>
<dbReference type="InterPro" id="IPR043519">
    <property type="entry name" value="NT_sf"/>
</dbReference>
<dbReference type="FunFam" id="3.10.20.30:FF:000002">
    <property type="entry name" value="GTP pyrophosphokinase (RelA/SpoT)"/>
    <property type="match status" value="1"/>
</dbReference>
<gene>
    <name evidence="3" type="ORF">HQ35_10160</name>
</gene>
<dbReference type="CDD" id="cd05399">
    <property type="entry name" value="NT_Rel-Spo_like"/>
    <property type="match status" value="1"/>
</dbReference>
<dbReference type="Gene3D" id="3.30.70.260">
    <property type="match status" value="1"/>
</dbReference>
<name>A0A0A2EM39_PORCN</name>
<dbReference type="InterPro" id="IPR033655">
    <property type="entry name" value="TGS_RelA/SpoT"/>
</dbReference>
<sequence>MRIKEKINLSAWVDLVKHLYRSDHGLSEEQRLMVSRVMRKAITEGVYDEDSYGIHGIIRTLLSAIALVDEIGLKQSVVIVVLIYRAVLKGKYSVEEAKADFGADVADLLSSLLRLSELYNRNAVVTSENFSHFLLSFAVDVRVILILIGDRLVQMRLANVYFSEKDQRTLAMEVSFLYAPLAHRMGLYTIKSEMEDLCLKYTDRTTYSFIKRKLNETKASRDAYIDAFITPLKKRLTAEGLRFDIKGRTKSISSIRNKLKKQNIEFEAIYDLFAIRIIIDAPEARERSQCWQAYSVVTDMYRPNPNRLKDWISIPKSNGYESLHITVMGPENKWVEVQIRTRRMDEVAEKGLAAHWRYKGIKPDAGVDDFLTSVRRVLESKETNAEEAIKDFKMDLYDKEIYVFTPKGDLIKLPQGATVLDFAFAIHSKIGSRCVSGKVNDRNVSIRHTLQNGDSVSIITSNTQSPKPDWLQFVTTSKARVKIKQLLREQSAKALKDAKEEVQRRIKNRKMEYDEATFVKLIKKKGFKVITDFFLSLSEGKLDINTVLDDYKIALEERNKVVEPTERERADSFVMHAPTDKESSSQSDVLLIDKNLSGIEYKLAKCCNPIFGDEVFAFTSQNGIRIHRMDCPNAPDLFERYGYRILQAKWTGQSKGGYEVRLRIVGHDDISIVSNITSQITKEDAVTLRSFKIDSTDGLFSSYFTVYVNNLSALTALIKRLRTVKGVKQVERIDGA</sequence>
<dbReference type="InterPro" id="IPR012676">
    <property type="entry name" value="TGS-like"/>
</dbReference>
<comment type="similarity">
    <text evidence="1">Belongs to the RelA/SpoT family.</text>
</comment>
<protein>
    <submittedName>
        <fullName evidence="3">MFS transporter</fullName>
    </submittedName>
</protein>
<dbReference type="Pfam" id="PF04607">
    <property type="entry name" value="RelA_SpoT"/>
    <property type="match status" value="1"/>
</dbReference>
<organism evidence="3 4">
    <name type="scientific">Porphyromonas cangingivalis</name>
    <dbReference type="NCBI Taxonomy" id="36874"/>
    <lineage>
        <taxon>Bacteria</taxon>
        <taxon>Pseudomonadati</taxon>
        <taxon>Bacteroidota</taxon>
        <taxon>Bacteroidia</taxon>
        <taxon>Bacteroidales</taxon>
        <taxon>Porphyromonadaceae</taxon>
        <taxon>Porphyromonas</taxon>
    </lineage>
</organism>
<dbReference type="OrthoDB" id="9805041at2"/>
<accession>A0A0A2EM39</accession>
<dbReference type="Pfam" id="PF02824">
    <property type="entry name" value="TGS"/>
    <property type="match status" value="1"/>
</dbReference>
<dbReference type="eggNOG" id="COG0317">
    <property type="taxonomic scope" value="Bacteria"/>
</dbReference>
<feature type="domain" description="TGS" evidence="2">
    <location>
        <begin position="399"/>
        <end position="460"/>
    </location>
</feature>
<dbReference type="PANTHER" id="PTHR21262:SF31">
    <property type="entry name" value="GTP PYROPHOSPHOKINASE"/>
    <property type="match status" value="1"/>
</dbReference>
<dbReference type="PROSITE" id="PS51880">
    <property type="entry name" value="TGS"/>
    <property type="match status" value="1"/>
</dbReference>
<evidence type="ECO:0000313" key="4">
    <source>
        <dbReference type="Proteomes" id="UP000030125"/>
    </source>
</evidence>
<dbReference type="Pfam" id="PF13328">
    <property type="entry name" value="HD_4"/>
    <property type="match status" value="1"/>
</dbReference>
<dbReference type="AlphaFoldDB" id="A0A0A2EM39"/>
<dbReference type="Gene3D" id="3.30.460.10">
    <property type="entry name" value="Beta Polymerase, domain 2"/>
    <property type="match status" value="1"/>
</dbReference>
<dbReference type="Proteomes" id="UP000030125">
    <property type="component" value="Unassembled WGS sequence"/>
</dbReference>
<evidence type="ECO:0000259" key="2">
    <source>
        <dbReference type="PROSITE" id="PS51880"/>
    </source>
</evidence>
<keyword evidence="4" id="KW-1185">Reference proteome</keyword>
<dbReference type="Gene3D" id="1.10.3210.10">
    <property type="entry name" value="Hypothetical protein af1432"/>
    <property type="match status" value="1"/>
</dbReference>
<comment type="caution">
    <text evidence="3">The sequence shown here is derived from an EMBL/GenBank/DDBJ whole genome shotgun (WGS) entry which is preliminary data.</text>
</comment>
<proteinExistence type="inferred from homology"/>
<dbReference type="InterPro" id="IPR007685">
    <property type="entry name" value="RelA_SpoT"/>
</dbReference>
<dbReference type="EMBL" id="JQJD01000060">
    <property type="protein sequence ID" value="KGN78565.1"/>
    <property type="molecule type" value="Genomic_DNA"/>
</dbReference>
<dbReference type="CDD" id="cd01668">
    <property type="entry name" value="TGS_RSH"/>
    <property type="match status" value="1"/>
</dbReference>
<dbReference type="SUPFAM" id="SSF81301">
    <property type="entry name" value="Nucleotidyltransferase"/>
    <property type="match status" value="1"/>
</dbReference>
<dbReference type="GO" id="GO:0005886">
    <property type="term" value="C:plasma membrane"/>
    <property type="evidence" value="ECO:0007669"/>
    <property type="project" value="TreeGrafter"/>
</dbReference>
<dbReference type="SUPFAM" id="SSF81271">
    <property type="entry name" value="TGS-like"/>
    <property type="match status" value="1"/>
</dbReference>
<dbReference type="STRING" id="36874.HQ34_07795"/>
<dbReference type="SUPFAM" id="SSF109604">
    <property type="entry name" value="HD-domain/PDEase-like"/>
    <property type="match status" value="1"/>
</dbReference>
<reference evidence="3 4" key="1">
    <citation type="submission" date="2014-08" db="EMBL/GenBank/DDBJ databases">
        <title>Porphyromonas cangingivalis strain:COT-109_OH1386 Genome sequencing.</title>
        <authorList>
            <person name="Wallis C."/>
            <person name="Deusch O."/>
            <person name="O'Flynn C."/>
            <person name="Davis I."/>
            <person name="Jospin G."/>
            <person name="Darling A.E."/>
            <person name="Coil D.A."/>
            <person name="Alexiev A."/>
            <person name="Horsfall A."/>
            <person name="Kirkwood N."/>
            <person name="Harris S."/>
            <person name="Eisen J.A."/>
        </authorList>
    </citation>
    <scope>NUCLEOTIDE SEQUENCE [LARGE SCALE GENOMIC DNA]</scope>
    <source>
        <strain evidence="4">COT-109 OH1386</strain>
    </source>
</reference>